<dbReference type="PRINTS" id="PR00032">
    <property type="entry name" value="HTHARAC"/>
</dbReference>
<dbReference type="InterPro" id="IPR009057">
    <property type="entry name" value="Homeodomain-like_sf"/>
</dbReference>
<evidence type="ECO:0000256" key="2">
    <source>
        <dbReference type="ARBA" id="ARBA00023125"/>
    </source>
</evidence>
<dbReference type="Proteomes" id="UP001202180">
    <property type="component" value="Unassembled WGS sequence"/>
</dbReference>
<evidence type="ECO:0000256" key="1">
    <source>
        <dbReference type="ARBA" id="ARBA00023015"/>
    </source>
</evidence>
<evidence type="ECO:0000259" key="4">
    <source>
        <dbReference type="PROSITE" id="PS01124"/>
    </source>
</evidence>
<dbReference type="PROSITE" id="PS01124">
    <property type="entry name" value="HTH_ARAC_FAMILY_2"/>
    <property type="match status" value="1"/>
</dbReference>
<evidence type="ECO:0000313" key="6">
    <source>
        <dbReference type="Proteomes" id="UP001202180"/>
    </source>
</evidence>
<accession>A0ABT0HU67</accession>
<dbReference type="Gene3D" id="1.10.10.60">
    <property type="entry name" value="Homeodomain-like"/>
    <property type="match status" value="2"/>
</dbReference>
<keyword evidence="6" id="KW-1185">Reference proteome</keyword>
<dbReference type="InterPro" id="IPR020449">
    <property type="entry name" value="Tscrpt_reg_AraC-type_HTH"/>
</dbReference>
<reference evidence="5 6" key="1">
    <citation type="submission" date="2022-04" db="EMBL/GenBank/DDBJ databases">
        <title>Spirosoma sp. strain RP8 genome sequencing and assembly.</title>
        <authorList>
            <person name="Jung Y."/>
        </authorList>
    </citation>
    <scope>NUCLEOTIDE SEQUENCE [LARGE SCALE GENOMIC DNA]</scope>
    <source>
        <strain evidence="5 6">RP8</strain>
    </source>
</reference>
<gene>
    <name evidence="5" type="ORF">M0L20_28060</name>
</gene>
<evidence type="ECO:0000256" key="3">
    <source>
        <dbReference type="ARBA" id="ARBA00023163"/>
    </source>
</evidence>
<dbReference type="InterPro" id="IPR018060">
    <property type="entry name" value="HTH_AraC"/>
</dbReference>
<dbReference type="PANTHER" id="PTHR47893:SF1">
    <property type="entry name" value="REGULATORY PROTEIN PCHR"/>
    <property type="match status" value="1"/>
</dbReference>
<dbReference type="PROSITE" id="PS00041">
    <property type="entry name" value="HTH_ARAC_FAMILY_1"/>
    <property type="match status" value="1"/>
</dbReference>
<keyword evidence="2" id="KW-0238">DNA-binding</keyword>
<dbReference type="SMART" id="SM00342">
    <property type="entry name" value="HTH_ARAC"/>
    <property type="match status" value="1"/>
</dbReference>
<comment type="caution">
    <text evidence="5">The sequence shown here is derived from an EMBL/GenBank/DDBJ whole genome shotgun (WGS) entry which is preliminary data.</text>
</comment>
<proteinExistence type="predicted"/>
<evidence type="ECO:0000313" key="5">
    <source>
        <dbReference type="EMBL" id="MCK8495753.1"/>
    </source>
</evidence>
<name>A0ABT0HU67_9BACT</name>
<feature type="domain" description="HTH araC/xylS-type" evidence="4">
    <location>
        <begin position="231"/>
        <end position="329"/>
    </location>
</feature>
<keyword evidence="1" id="KW-0805">Transcription regulation</keyword>
<dbReference type="SUPFAM" id="SSF46689">
    <property type="entry name" value="Homeodomain-like"/>
    <property type="match status" value="2"/>
</dbReference>
<dbReference type="Pfam" id="PF12833">
    <property type="entry name" value="HTH_18"/>
    <property type="match status" value="1"/>
</dbReference>
<sequence>MEIMLKLNGSDILLYRGELSKQDRYKEFFREEQVISQHNQVGTITATQITTGSFMMAHCQLQLTHTVQLSKEVEEDVVELSFALKGSSRFQTIGQATRHAFSTGQHNICYFPRSKSVYEFLASDHPLDYSVVIIPKETYFRLLPADSDLHRQFALQLDKQKTTCSFQTNLPITPAIASVLRDMRGCQRTGSLKRLYLESKVTELLMLQLEQMQTREEAIPFFNKADYRKIHQARELLDAHYVAPPTIIELAKLVGLNEFKLKRGFKEQVGTTILSYITQRRMEDAHRWLLEGEKTIGEISYNIGYKSPAHFTAVFKRYYGLLPSAVLAKLT</sequence>
<dbReference type="RefSeq" id="WP_248480504.1">
    <property type="nucleotide sequence ID" value="NZ_JALPRF010000011.1"/>
</dbReference>
<keyword evidence="3" id="KW-0804">Transcription</keyword>
<protein>
    <submittedName>
        <fullName evidence="5">AraC family transcriptional regulator</fullName>
    </submittedName>
</protein>
<dbReference type="PANTHER" id="PTHR47893">
    <property type="entry name" value="REGULATORY PROTEIN PCHR"/>
    <property type="match status" value="1"/>
</dbReference>
<dbReference type="InterPro" id="IPR053142">
    <property type="entry name" value="PchR_regulatory_protein"/>
</dbReference>
<dbReference type="EMBL" id="JALPRF010000011">
    <property type="protein sequence ID" value="MCK8495753.1"/>
    <property type="molecule type" value="Genomic_DNA"/>
</dbReference>
<dbReference type="InterPro" id="IPR018062">
    <property type="entry name" value="HTH_AraC-typ_CS"/>
</dbReference>
<organism evidence="5 6">
    <name type="scientific">Spirosoma liriopis</name>
    <dbReference type="NCBI Taxonomy" id="2937440"/>
    <lineage>
        <taxon>Bacteria</taxon>
        <taxon>Pseudomonadati</taxon>
        <taxon>Bacteroidota</taxon>
        <taxon>Cytophagia</taxon>
        <taxon>Cytophagales</taxon>
        <taxon>Cytophagaceae</taxon>
        <taxon>Spirosoma</taxon>
    </lineage>
</organism>